<reference evidence="3" key="1">
    <citation type="journal article" date="2018" name="Nat. Microbiol.">
        <title>Leveraging single-cell genomics to expand the fungal tree of life.</title>
        <authorList>
            <person name="Ahrendt S.R."/>
            <person name="Quandt C.A."/>
            <person name="Ciobanu D."/>
            <person name="Clum A."/>
            <person name="Salamov A."/>
            <person name="Andreopoulos B."/>
            <person name="Cheng J.F."/>
            <person name="Woyke T."/>
            <person name="Pelin A."/>
            <person name="Henrissat B."/>
            <person name="Reynolds N.K."/>
            <person name="Benny G.L."/>
            <person name="Smith M.E."/>
            <person name="James T.Y."/>
            <person name="Grigoriev I.V."/>
        </authorList>
    </citation>
    <scope>NUCLEOTIDE SEQUENCE [LARGE SCALE GENOMIC DNA]</scope>
</reference>
<gene>
    <name evidence="2" type="ORF">BDK51DRAFT_47834</name>
</gene>
<proteinExistence type="predicted"/>
<feature type="region of interest" description="Disordered" evidence="1">
    <location>
        <begin position="182"/>
        <end position="216"/>
    </location>
</feature>
<dbReference type="Proteomes" id="UP000269721">
    <property type="component" value="Unassembled WGS sequence"/>
</dbReference>
<feature type="compositionally biased region" description="Pro residues" evidence="1">
    <location>
        <begin position="203"/>
        <end position="214"/>
    </location>
</feature>
<dbReference type="PANTHER" id="PTHR13173:SF10">
    <property type="entry name" value="WW DOMAIN-BINDING PROTEIN 4"/>
    <property type="match status" value="1"/>
</dbReference>
<dbReference type="GO" id="GO:0000398">
    <property type="term" value="P:mRNA splicing, via spliceosome"/>
    <property type="evidence" value="ECO:0007669"/>
    <property type="project" value="InterPro"/>
</dbReference>
<keyword evidence="3" id="KW-1185">Reference proteome</keyword>
<dbReference type="GO" id="GO:0071011">
    <property type="term" value="C:precatalytic spliceosome"/>
    <property type="evidence" value="ECO:0007669"/>
    <property type="project" value="TreeGrafter"/>
</dbReference>
<accession>A0A4P9WGZ1</accession>
<protein>
    <recommendedName>
        <fullName evidence="4">U1-type domain-containing protein</fullName>
    </recommendedName>
</protein>
<feature type="region of interest" description="Disordered" evidence="1">
    <location>
        <begin position="57"/>
        <end position="138"/>
    </location>
</feature>
<dbReference type="AlphaFoldDB" id="A0A4P9WGZ1"/>
<name>A0A4P9WGZ1_9FUNG</name>
<organism evidence="2 3">
    <name type="scientific">Blyttiomyces helicus</name>
    <dbReference type="NCBI Taxonomy" id="388810"/>
    <lineage>
        <taxon>Eukaryota</taxon>
        <taxon>Fungi</taxon>
        <taxon>Fungi incertae sedis</taxon>
        <taxon>Chytridiomycota</taxon>
        <taxon>Chytridiomycota incertae sedis</taxon>
        <taxon>Chytridiomycetes</taxon>
        <taxon>Chytridiomycetes incertae sedis</taxon>
        <taxon>Blyttiomyces</taxon>
    </lineage>
</organism>
<sequence>MSEFWSRTTHENGKKHKEAVQAFLRGVNKRTEARAAEEKKTKSMMLEIEKAALKQYAHDVGAPERPSSSAALPTPSVPTPAAVSSRATAAPRRTATPPPSEPPRDPTTVEVKSESGPRAMSALVEDEEEEGEGSAGLRQFKVVEKKLAVLDDGADAGGAVGGVVFKKRKVGAAKTGRNVRSFGSLPACQLPPAQDLPQRTPRRPSPASQPPPPESRLTLASLCVSVTVARVGCCPLDCWNAQNQNSPFLRRQGP</sequence>
<evidence type="ECO:0000313" key="3">
    <source>
        <dbReference type="Proteomes" id="UP000269721"/>
    </source>
</evidence>
<evidence type="ECO:0008006" key="4">
    <source>
        <dbReference type="Google" id="ProtNLM"/>
    </source>
</evidence>
<evidence type="ECO:0000256" key="1">
    <source>
        <dbReference type="SAM" id="MobiDB-lite"/>
    </source>
</evidence>
<dbReference type="OrthoDB" id="191651at2759"/>
<dbReference type="PANTHER" id="PTHR13173">
    <property type="entry name" value="WW DOMAIN BINDING PROTEIN 4"/>
    <property type="match status" value="1"/>
</dbReference>
<dbReference type="InterPro" id="IPR040023">
    <property type="entry name" value="WBP4"/>
</dbReference>
<feature type="compositionally biased region" description="Low complexity" evidence="1">
    <location>
        <begin position="79"/>
        <end position="95"/>
    </location>
</feature>
<dbReference type="GO" id="GO:0003723">
    <property type="term" value="F:RNA binding"/>
    <property type="evidence" value="ECO:0007669"/>
    <property type="project" value="TreeGrafter"/>
</dbReference>
<evidence type="ECO:0000313" key="2">
    <source>
        <dbReference type="EMBL" id="RKO91205.1"/>
    </source>
</evidence>
<dbReference type="EMBL" id="KZ995183">
    <property type="protein sequence ID" value="RKO91205.1"/>
    <property type="molecule type" value="Genomic_DNA"/>
</dbReference>